<keyword evidence="1" id="KW-0732">Signal</keyword>
<accession>A0ABT2YDK6</accession>
<dbReference type="RefSeq" id="WP_263570718.1">
    <property type="nucleotide sequence ID" value="NZ_JAJIRN010000003.1"/>
</dbReference>
<evidence type="ECO:0000256" key="1">
    <source>
        <dbReference type="SAM" id="SignalP"/>
    </source>
</evidence>
<evidence type="ECO:0000313" key="3">
    <source>
        <dbReference type="Proteomes" id="UP001209701"/>
    </source>
</evidence>
<sequence>MKLFAPQLKIPKTPPRRLLAGMLTLGAASLAPLAQATQLPPQNLSQMIDKADLIVSGEVTAVKDGIQDGVPYTEVTLKVAGSVKKDLAPKSNYTFRQFGLLKARKMDDGRYLLPAKIEGMPTWHVGERVMTFMNKPASKTGLSTPVGLAQGKFSINGNKAANSFNNAGLFDGVQVVTRGLLRASETSMLSKPAGAVDANVLQGLVSRAVKNNWIATGAMR</sequence>
<dbReference type="Proteomes" id="UP001209701">
    <property type="component" value="Unassembled WGS sequence"/>
</dbReference>
<comment type="caution">
    <text evidence="2">The sequence shown here is derived from an EMBL/GenBank/DDBJ whole genome shotgun (WGS) entry which is preliminary data.</text>
</comment>
<protein>
    <submittedName>
        <fullName evidence="2">Uncharacterized protein</fullName>
    </submittedName>
</protein>
<evidence type="ECO:0000313" key="2">
    <source>
        <dbReference type="EMBL" id="MCV2368101.1"/>
    </source>
</evidence>
<feature type="signal peptide" evidence="1">
    <location>
        <begin position="1"/>
        <end position="36"/>
    </location>
</feature>
<keyword evidence="3" id="KW-1185">Reference proteome</keyword>
<name>A0ABT2YDK6_9BURK</name>
<dbReference type="EMBL" id="JAJIRN010000003">
    <property type="protein sequence ID" value="MCV2368101.1"/>
    <property type="molecule type" value="Genomic_DNA"/>
</dbReference>
<feature type="chain" id="PRO_5045250262" evidence="1">
    <location>
        <begin position="37"/>
        <end position="220"/>
    </location>
</feature>
<organism evidence="2 3">
    <name type="scientific">Roseateles oligotrophus</name>
    <dbReference type="NCBI Taxonomy" id="1769250"/>
    <lineage>
        <taxon>Bacteria</taxon>
        <taxon>Pseudomonadati</taxon>
        <taxon>Pseudomonadota</taxon>
        <taxon>Betaproteobacteria</taxon>
        <taxon>Burkholderiales</taxon>
        <taxon>Sphaerotilaceae</taxon>
        <taxon>Roseateles</taxon>
    </lineage>
</organism>
<proteinExistence type="predicted"/>
<reference evidence="2 3" key="1">
    <citation type="submission" date="2021-11" db="EMBL/GenBank/DDBJ databases">
        <authorList>
            <person name="Liang Q."/>
            <person name="Mou H."/>
            <person name="Liu Z."/>
        </authorList>
    </citation>
    <scope>NUCLEOTIDE SEQUENCE [LARGE SCALE GENOMIC DNA]</scope>
    <source>
        <strain evidence="2 3">CHU3</strain>
    </source>
</reference>
<gene>
    <name evidence="2" type="ORF">LNV07_08315</name>
</gene>